<accession>A0A8J2STH1</accession>
<dbReference type="PANTHER" id="PTHR33219:SF14">
    <property type="entry name" value="PROTEIN COFACTOR ASSEMBLY OF COMPLEX C SUBUNIT B CCB3, CHLOROPLASTIC-RELATED"/>
    <property type="match status" value="1"/>
</dbReference>
<evidence type="ECO:0000256" key="1">
    <source>
        <dbReference type="SAM" id="SignalP"/>
    </source>
</evidence>
<dbReference type="Pfam" id="PF02325">
    <property type="entry name" value="CCB3_YggT"/>
    <property type="match status" value="1"/>
</dbReference>
<name>A0A8J2STH1_9STRA</name>
<evidence type="ECO:0000313" key="2">
    <source>
        <dbReference type="EMBL" id="CAH0374087.1"/>
    </source>
</evidence>
<comment type="caution">
    <text evidence="2">The sequence shown here is derived from an EMBL/GenBank/DDBJ whole genome shotgun (WGS) entry which is preliminary data.</text>
</comment>
<feature type="signal peptide" evidence="1">
    <location>
        <begin position="1"/>
        <end position="17"/>
    </location>
</feature>
<keyword evidence="1" id="KW-0732">Signal</keyword>
<reference evidence="2" key="1">
    <citation type="submission" date="2021-11" db="EMBL/GenBank/DDBJ databases">
        <authorList>
            <consortium name="Genoscope - CEA"/>
            <person name="William W."/>
        </authorList>
    </citation>
    <scope>NUCLEOTIDE SEQUENCE</scope>
</reference>
<dbReference type="InterPro" id="IPR003425">
    <property type="entry name" value="CCB3/YggT"/>
</dbReference>
<dbReference type="PANTHER" id="PTHR33219">
    <property type="entry name" value="YLMG HOMOLOG PROTEIN 2, CHLOROPLASTIC"/>
    <property type="match status" value="1"/>
</dbReference>
<proteinExistence type="predicted"/>
<dbReference type="Proteomes" id="UP000789595">
    <property type="component" value="Unassembled WGS sequence"/>
</dbReference>
<evidence type="ECO:0000313" key="3">
    <source>
        <dbReference type="Proteomes" id="UP000789595"/>
    </source>
</evidence>
<feature type="chain" id="PRO_5035254822" description="YggT family protein" evidence="1">
    <location>
        <begin position="18"/>
        <end position="168"/>
    </location>
</feature>
<dbReference type="GO" id="GO:0016020">
    <property type="term" value="C:membrane"/>
    <property type="evidence" value="ECO:0007669"/>
    <property type="project" value="InterPro"/>
</dbReference>
<sequence>MRVFALSLCLLTGTALAPPQRRLGKVTAQRSAAGEPAPQPYALDDARPRSAAALAALATAAAPLACYAAAPAWVEPVSNVLDPCFFIIQFIMLLRVIISWFPETDVNEMPWVLVCAPTEGLLKITRDIVPPSFGVDISPVVWIAVASFLREILLGQQGILVLMAQGRM</sequence>
<gene>
    <name evidence="2" type="ORF">PECAL_4P13480</name>
</gene>
<organism evidence="2 3">
    <name type="scientific">Pelagomonas calceolata</name>
    <dbReference type="NCBI Taxonomy" id="35677"/>
    <lineage>
        <taxon>Eukaryota</taxon>
        <taxon>Sar</taxon>
        <taxon>Stramenopiles</taxon>
        <taxon>Ochrophyta</taxon>
        <taxon>Pelagophyceae</taxon>
        <taxon>Pelagomonadales</taxon>
        <taxon>Pelagomonadaceae</taxon>
        <taxon>Pelagomonas</taxon>
    </lineage>
</organism>
<evidence type="ECO:0008006" key="4">
    <source>
        <dbReference type="Google" id="ProtNLM"/>
    </source>
</evidence>
<dbReference type="AlphaFoldDB" id="A0A8J2STH1"/>
<dbReference type="EMBL" id="CAKKNE010000004">
    <property type="protein sequence ID" value="CAH0374087.1"/>
    <property type="molecule type" value="Genomic_DNA"/>
</dbReference>
<protein>
    <recommendedName>
        <fullName evidence="4">YggT family protein</fullName>
    </recommendedName>
</protein>
<keyword evidence="3" id="KW-1185">Reference proteome</keyword>
<dbReference type="OrthoDB" id="4696at2759"/>